<comment type="pathway">
    <text evidence="5">Protein modification.</text>
</comment>
<gene>
    <name evidence="9" type="ORF">ZOSMA_15G00930</name>
</gene>
<accession>A0A0K9PUY9</accession>
<feature type="domain" description="Ubiquitin-activating enzyme SCCH" evidence="7">
    <location>
        <begin position="121"/>
        <end position="161"/>
    </location>
</feature>
<sequence length="399" mass="45458">MHSKEGCSSNDKEDIFDKGREESYDEYSQRIYDHVFGYNIEAALPNKETWKSRMKPTPIFLRDVLPQIATYRNRSSDNMVFCNGTNVSSQLSLSLTKAWNLAESTKVFLKAMKLFFVERRREIGNLTFDKDDQLSVEFVTAAANIRAASFGILLHSLFETKGIAGNIVHAVATTNAIISGLIVIEAIKILQGNYRHNRMTYCVEHPCRNMLLMPVQPFEPNGSCYVCSETPLLLEINTCSLKLKDFVEKIINKKLGIISPIIMHGSTLIFEVGDDLEEDIAANYSLNLEKVLVELPAPVTNGTVLRVEDFHQELSCNIIIKHRGEEEEIDDEEKKLARTVIPEQATEQNFRVENNRSKKKLNSSHKTRNPRGGRNSQNHMMETKVNQWKYLNITKLTLL</sequence>
<evidence type="ECO:0000256" key="5">
    <source>
        <dbReference type="ARBA" id="ARBA00043952"/>
    </source>
</evidence>
<dbReference type="Gene3D" id="3.10.290.20">
    <property type="entry name" value="Ubiquitin-like 2 activating enzyme e1b. Chain: B, domain 3"/>
    <property type="match status" value="1"/>
</dbReference>
<dbReference type="GO" id="GO:0016779">
    <property type="term" value="F:nucleotidyltransferase activity"/>
    <property type="evidence" value="ECO:0000318"/>
    <property type="project" value="GO_Central"/>
</dbReference>
<dbReference type="OrthoDB" id="10255449at2759"/>
<keyword evidence="2" id="KW-0547">Nucleotide-binding</keyword>
<protein>
    <recommendedName>
        <fullName evidence="11">SUMO-activating enzyme subunit 2</fullName>
    </recommendedName>
</protein>
<evidence type="ECO:0000259" key="7">
    <source>
        <dbReference type="Pfam" id="PF10585"/>
    </source>
</evidence>
<dbReference type="SUPFAM" id="SSF69572">
    <property type="entry name" value="Activating enzymes of the ubiquitin-like proteins"/>
    <property type="match status" value="1"/>
</dbReference>
<reference evidence="10" key="1">
    <citation type="journal article" date="2016" name="Nature">
        <title>The genome of the seagrass Zostera marina reveals angiosperm adaptation to the sea.</title>
        <authorList>
            <person name="Olsen J.L."/>
            <person name="Rouze P."/>
            <person name="Verhelst B."/>
            <person name="Lin Y.-C."/>
            <person name="Bayer T."/>
            <person name="Collen J."/>
            <person name="Dattolo E."/>
            <person name="De Paoli E."/>
            <person name="Dittami S."/>
            <person name="Maumus F."/>
            <person name="Michel G."/>
            <person name="Kersting A."/>
            <person name="Lauritano C."/>
            <person name="Lohaus R."/>
            <person name="Toepel M."/>
            <person name="Tonon T."/>
            <person name="Vanneste K."/>
            <person name="Amirebrahimi M."/>
            <person name="Brakel J."/>
            <person name="Bostroem C."/>
            <person name="Chovatia M."/>
            <person name="Grimwood J."/>
            <person name="Jenkins J.W."/>
            <person name="Jueterbock A."/>
            <person name="Mraz A."/>
            <person name="Stam W.T."/>
            <person name="Tice H."/>
            <person name="Bornberg-Bauer E."/>
            <person name="Green P.J."/>
            <person name="Pearson G.A."/>
            <person name="Procaccini G."/>
            <person name="Duarte C.M."/>
            <person name="Schmutz J."/>
            <person name="Reusch T.B.H."/>
            <person name="Van de Peer Y."/>
        </authorList>
    </citation>
    <scope>NUCLEOTIDE SEQUENCE [LARGE SCALE GENOMIC DNA]</scope>
    <source>
        <strain evidence="10">cv. Finnish</strain>
    </source>
</reference>
<organism evidence="9 10">
    <name type="scientific">Zostera marina</name>
    <name type="common">Eelgrass</name>
    <dbReference type="NCBI Taxonomy" id="29655"/>
    <lineage>
        <taxon>Eukaryota</taxon>
        <taxon>Viridiplantae</taxon>
        <taxon>Streptophyta</taxon>
        <taxon>Embryophyta</taxon>
        <taxon>Tracheophyta</taxon>
        <taxon>Spermatophyta</taxon>
        <taxon>Magnoliopsida</taxon>
        <taxon>Liliopsida</taxon>
        <taxon>Zosteraceae</taxon>
        <taxon>Zostera</taxon>
    </lineage>
</organism>
<evidence type="ECO:0000256" key="4">
    <source>
        <dbReference type="ARBA" id="ARBA00022840"/>
    </source>
</evidence>
<dbReference type="Gene3D" id="1.10.10.520">
    <property type="entry name" value="Ubiquitin activating enzymes (Uba3). Chain: B, domain 2"/>
    <property type="match status" value="1"/>
</dbReference>
<dbReference type="Proteomes" id="UP000036987">
    <property type="component" value="Unassembled WGS sequence"/>
</dbReference>
<dbReference type="FunFam" id="3.40.50.720:FF:000864">
    <property type="entry name" value="SUMO-activating enzyme subunit"/>
    <property type="match status" value="1"/>
</dbReference>
<keyword evidence="4" id="KW-0067">ATP-binding</keyword>
<evidence type="ECO:0000256" key="6">
    <source>
        <dbReference type="SAM" id="MobiDB-lite"/>
    </source>
</evidence>
<dbReference type="GO" id="GO:0004792">
    <property type="term" value="F:thiosulfate-cyanide sulfurtransferase activity"/>
    <property type="evidence" value="ECO:0000318"/>
    <property type="project" value="GO_Central"/>
</dbReference>
<keyword evidence="10" id="KW-1185">Reference proteome</keyword>
<evidence type="ECO:0000256" key="1">
    <source>
        <dbReference type="ARBA" id="ARBA00005673"/>
    </source>
</evidence>
<dbReference type="EMBL" id="LFYR01000620">
    <property type="protein sequence ID" value="KMZ72754.1"/>
    <property type="molecule type" value="Genomic_DNA"/>
</dbReference>
<dbReference type="Pfam" id="PF10585">
    <property type="entry name" value="UBA_E1_SCCH"/>
    <property type="match status" value="1"/>
</dbReference>
<comment type="caution">
    <text evidence="9">The sequence shown here is derived from an EMBL/GenBank/DDBJ whole genome shotgun (WGS) entry which is preliminary data.</text>
</comment>
<dbReference type="InterPro" id="IPR028077">
    <property type="entry name" value="UAE_UbL_dom"/>
</dbReference>
<dbReference type="GO" id="GO:0005524">
    <property type="term" value="F:ATP binding"/>
    <property type="evidence" value="ECO:0007669"/>
    <property type="project" value="UniProtKB-KW"/>
</dbReference>
<comment type="similarity">
    <text evidence="1">Belongs to the ubiquitin-activating E1 family.</text>
</comment>
<proteinExistence type="inferred from homology"/>
<dbReference type="InterPro" id="IPR019572">
    <property type="entry name" value="UBA_E1_SCCH"/>
</dbReference>
<feature type="compositionally biased region" description="Basic residues" evidence="6">
    <location>
        <begin position="357"/>
        <end position="371"/>
    </location>
</feature>
<name>A0A0K9PUY9_ZOSMR</name>
<feature type="domain" description="Ubiquitin/SUMO-activating enzyme ubiquitin-like" evidence="8">
    <location>
        <begin position="234"/>
        <end position="326"/>
    </location>
</feature>
<evidence type="ECO:0000259" key="8">
    <source>
        <dbReference type="Pfam" id="PF14732"/>
    </source>
</evidence>
<dbReference type="AlphaFoldDB" id="A0A0K9PUY9"/>
<evidence type="ECO:0000313" key="9">
    <source>
        <dbReference type="EMBL" id="KMZ72754.1"/>
    </source>
</evidence>
<feature type="region of interest" description="Disordered" evidence="6">
    <location>
        <begin position="353"/>
        <end position="382"/>
    </location>
</feature>
<dbReference type="Pfam" id="PF14732">
    <property type="entry name" value="UAE_UbL"/>
    <property type="match status" value="1"/>
</dbReference>
<evidence type="ECO:0000256" key="3">
    <source>
        <dbReference type="ARBA" id="ARBA00022786"/>
    </source>
</evidence>
<dbReference type="InterPro" id="IPR023318">
    <property type="entry name" value="Ub_act_enz_dom_a_sf"/>
</dbReference>
<dbReference type="InterPro" id="IPR035985">
    <property type="entry name" value="Ubiquitin-activating_enz"/>
</dbReference>
<evidence type="ECO:0000256" key="2">
    <source>
        <dbReference type="ARBA" id="ARBA00022741"/>
    </source>
</evidence>
<evidence type="ECO:0000313" key="10">
    <source>
        <dbReference type="Proteomes" id="UP000036987"/>
    </source>
</evidence>
<dbReference type="STRING" id="29655.A0A0K9PUY9"/>
<dbReference type="GO" id="GO:0005737">
    <property type="term" value="C:cytoplasm"/>
    <property type="evidence" value="ECO:0000318"/>
    <property type="project" value="GO_Central"/>
</dbReference>
<dbReference type="GO" id="GO:0042292">
    <property type="term" value="F:URM1 activating enzyme activity"/>
    <property type="evidence" value="ECO:0000318"/>
    <property type="project" value="GO_Central"/>
</dbReference>
<keyword evidence="3" id="KW-0833">Ubl conjugation pathway</keyword>
<evidence type="ECO:0008006" key="11">
    <source>
        <dbReference type="Google" id="ProtNLM"/>
    </source>
</evidence>
<dbReference type="OMA" id="YCLEHIT"/>